<accession>A0A7X5YAT8</accession>
<comment type="caution">
    <text evidence="2">The sequence shown here is derived from an EMBL/GenBank/DDBJ whole genome shotgun (WGS) entry which is preliminary data.</text>
</comment>
<reference evidence="2 3" key="1">
    <citation type="submission" date="2020-03" db="EMBL/GenBank/DDBJ databases">
        <title>Genomic Encyclopedia of Type Strains, Phase IV (KMG-IV): sequencing the most valuable type-strain genomes for metagenomic binning, comparative biology and taxonomic classification.</title>
        <authorList>
            <person name="Goeker M."/>
        </authorList>
    </citation>
    <scope>NUCLEOTIDE SEQUENCE [LARGE SCALE GENOMIC DNA]</scope>
    <source>
        <strain evidence="2 3">DSM 16846</strain>
    </source>
</reference>
<sequence>MQFLRTLFWVVLAVFLAIIARNNWSDVTINLWGSLQADVKLPLLVLIAALLGFLPTFLWLRARLWRLERRIAIANPPAPPAVTAPGADAGLVP</sequence>
<name>A0A7X5YAT8_9SPHN</name>
<dbReference type="EMBL" id="JAATJC010000001">
    <property type="protein sequence ID" value="NJC07000.1"/>
    <property type="molecule type" value="Genomic_DNA"/>
</dbReference>
<evidence type="ECO:0000256" key="1">
    <source>
        <dbReference type="SAM" id="Phobius"/>
    </source>
</evidence>
<protein>
    <submittedName>
        <fullName evidence="2">Putative integral membrane protein</fullName>
    </submittedName>
</protein>
<keyword evidence="1" id="KW-1133">Transmembrane helix</keyword>
<dbReference type="RefSeq" id="WP_168070549.1">
    <property type="nucleotide sequence ID" value="NZ_JAATJC010000001.1"/>
</dbReference>
<proteinExistence type="predicted"/>
<feature type="transmembrane region" description="Helical" evidence="1">
    <location>
        <begin position="41"/>
        <end position="60"/>
    </location>
</feature>
<organism evidence="2 3">
    <name type="scientific">Sphingomonas kaistensis</name>
    <dbReference type="NCBI Taxonomy" id="298708"/>
    <lineage>
        <taxon>Bacteria</taxon>
        <taxon>Pseudomonadati</taxon>
        <taxon>Pseudomonadota</taxon>
        <taxon>Alphaproteobacteria</taxon>
        <taxon>Sphingomonadales</taxon>
        <taxon>Sphingomonadaceae</taxon>
        <taxon>Sphingomonas</taxon>
    </lineage>
</organism>
<evidence type="ECO:0000313" key="3">
    <source>
        <dbReference type="Proteomes" id="UP000558192"/>
    </source>
</evidence>
<keyword evidence="1" id="KW-0472">Membrane</keyword>
<keyword evidence="1" id="KW-0812">Transmembrane</keyword>
<keyword evidence="3" id="KW-1185">Reference proteome</keyword>
<gene>
    <name evidence="2" type="ORF">GGQ97_002793</name>
</gene>
<dbReference type="Proteomes" id="UP000558192">
    <property type="component" value="Unassembled WGS sequence"/>
</dbReference>
<evidence type="ECO:0000313" key="2">
    <source>
        <dbReference type="EMBL" id="NJC07000.1"/>
    </source>
</evidence>
<dbReference type="AlphaFoldDB" id="A0A7X5YAT8"/>